<evidence type="ECO:0000259" key="2">
    <source>
        <dbReference type="Pfam" id="PF13400"/>
    </source>
</evidence>
<feature type="domain" description="Putative Flp pilus-assembly TadG-like N-terminal" evidence="2">
    <location>
        <begin position="32"/>
        <end position="78"/>
    </location>
</feature>
<sequence>MRRGMSVAARLMSSRAGLHAPTRSRRLRSDEGSISPIVPIMTIVILLLGGLTVDTGRQLDLRARAVAYAQEAARAGATQIEEGTTELRVNEPRAAQAVTTYCAEIERTGAVDRCTFEGLYLDPNDPQNQARIVVQVNVRMSKDATLLKMVGLQTIGATGTGRARPYEEEGLGITSNGE</sequence>
<evidence type="ECO:0000313" key="3">
    <source>
        <dbReference type="EMBL" id="GAA2012905.1"/>
    </source>
</evidence>
<keyword evidence="4" id="KW-1185">Reference proteome</keyword>
<evidence type="ECO:0000256" key="1">
    <source>
        <dbReference type="SAM" id="Phobius"/>
    </source>
</evidence>
<dbReference type="Proteomes" id="UP001500755">
    <property type="component" value="Unassembled WGS sequence"/>
</dbReference>
<accession>A0ABP5F043</accession>
<dbReference type="EMBL" id="BAAANO010000027">
    <property type="protein sequence ID" value="GAA2012905.1"/>
    <property type="molecule type" value="Genomic_DNA"/>
</dbReference>
<comment type="caution">
    <text evidence="3">The sequence shown here is derived from an EMBL/GenBank/DDBJ whole genome shotgun (WGS) entry which is preliminary data.</text>
</comment>
<keyword evidence="1" id="KW-1133">Transmembrane helix</keyword>
<gene>
    <name evidence="3" type="ORF">GCM10009755_25620</name>
</gene>
<organism evidence="3 4">
    <name type="scientific">Brevibacterium samyangense</name>
    <dbReference type="NCBI Taxonomy" id="366888"/>
    <lineage>
        <taxon>Bacteria</taxon>
        <taxon>Bacillati</taxon>
        <taxon>Actinomycetota</taxon>
        <taxon>Actinomycetes</taxon>
        <taxon>Micrococcales</taxon>
        <taxon>Brevibacteriaceae</taxon>
        <taxon>Brevibacterium</taxon>
    </lineage>
</organism>
<proteinExistence type="predicted"/>
<reference evidence="4" key="1">
    <citation type="journal article" date="2019" name="Int. J. Syst. Evol. Microbiol.">
        <title>The Global Catalogue of Microorganisms (GCM) 10K type strain sequencing project: providing services to taxonomists for standard genome sequencing and annotation.</title>
        <authorList>
            <consortium name="The Broad Institute Genomics Platform"/>
            <consortium name="The Broad Institute Genome Sequencing Center for Infectious Disease"/>
            <person name="Wu L."/>
            <person name="Ma J."/>
        </authorList>
    </citation>
    <scope>NUCLEOTIDE SEQUENCE [LARGE SCALE GENOMIC DNA]</scope>
    <source>
        <strain evidence="4">JCM 14546</strain>
    </source>
</reference>
<evidence type="ECO:0000313" key="4">
    <source>
        <dbReference type="Proteomes" id="UP001500755"/>
    </source>
</evidence>
<protein>
    <recommendedName>
        <fullName evidence="2">Putative Flp pilus-assembly TadG-like N-terminal domain-containing protein</fullName>
    </recommendedName>
</protein>
<keyword evidence="1" id="KW-0812">Transmembrane</keyword>
<name>A0ABP5F043_9MICO</name>
<dbReference type="InterPro" id="IPR028087">
    <property type="entry name" value="Tad_N"/>
</dbReference>
<dbReference type="Pfam" id="PF13400">
    <property type="entry name" value="Tad"/>
    <property type="match status" value="1"/>
</dbReference>
<keyword evidence="1" id="KW-0472">Membrane</keyword>
<feature type="transmembrane region" description="Helical" evidence="1">
    <location>
        <begin position="33"/>
        <end position="53"/>
    </location>
</feature>